<evidence type="ECO:0000256" key="5">
    <source>
        <dbReference type="ARBA" id="ARBA00023319"/>
    </source>
</evidence>
<dbReference type="InterPro" id="IPR036179">
    <property type="entry name" value="Ig-like_dom_sf"/>
</dbReference>
<feature type="region of interest" description="Disordered" evidence="6">
    <location>
        <begin position="435"/>
        <end position="460"/>
    </location>
</feature>
<dbReference type="InterPro" id="IPR013098">
    <property type="entry name" value="Ig_I-set"/>
</dbReference>
<evidence type="ECO:0000256" key="4">
    <source>
        <dbReference type="ARBA" id="ARBA00023180"/>
    </source>
</evidence>
<dbReference type="EnsemblMetazoa" id="XM_038200896.1">
    <property type="protein sequence ID" value="XP_038056824.1"/>
    <property type="gene ID" value="LOC119728570"/>
</dbReference>
<evidence type="ECO:0000259" key="8">
    <source>
        <dbReference type="PROSITE" id="PS50835"/>
    </source>
</evidence>
<evidence type="ECO:0000256" key="7">
    <source>
        <dbReference type="SAM" id="Phobius"/>
    </source>
</evidence>
<keyword evidence="4" id="KW-0325">Glycoprotein</keyword>
<dbReference type="InterPro" id="IPR051275">
    <property type="entry name" value="Cell_adhesion_signaling"/>
</dbReference>
<organism evidence="9 10">
    <name type="scientific">Patiria miniata</name>
    <name type="common">Bat star</name>
    <name type="synonym">Asterina miniata</name>
    <dbReference type="NCBI Taxonomy" id="46514"/>
    <lineage>
        <taxon>Eukaryota</taxon>
        <taxon>Metazoa</taxon>
        <taxon>Echinodermata</taxon>
        <taxon>Eleutherozoa</taxon>
        <taxon>Asterozoa</taxon>
        <taxon>Asteroidea</taxon>
        <taxon>Valvatacea</taxon>
        <taxon>Valvatida</taxon>
        <taxon>Asterinidae</taxon>
        <taxon>Patiria</taxon>
    </lineage>
</organism>
<evidence type="ECO:0000256" key="1">
    <source>
        <dbReference type="ARBA" id="ARBA00004479"/>
    </source>
</evidence>
<evidence type="ECO:0000256" key="6">
    <source>
        <dbReference type="SAM" id="MobiDB-lite"/>
    </source>
</evidence>
<dbReference type="GO" id="GO:0005886">
    <property type="term" value="C:plasma membrane"/>
    <property type="evidence" value="ECO:0007669"/>
    <property type="project" value="TreeGrafter"/>
</dbReference>
<proteinExistence type="predicted"/>
<dbReference type="RefSeq" id="XP_038056824.1">
    <property type="nucleotide sequence ID" value="XM_038200896.1"/>
</dbReference>
<dbReference type="GO" id="GO:0098609">
    <property type="term" value="P:cell-cell adhesion"/>
    <property type="evidence" value="ECO:0007669"/>
    <property type="project" value="TreeGrafter"/>
</dbReference>
<keyword evidence="10" id="KW-1185">Reference proteome</keyword>
<dbReference type="Gene3D" id="2.60.40.10">
    <property type="entry name" value="Immunoglobulins"/>
    <property type="match status" value="2"/>
</dbReference>
<feature type="transmembrane region" description="Helical" evidence="7">
    <location>
        <begin position="406"/>
        <end position="426"/>
    </location>
</feature>
<dbReference type="AlphaFoldDB" id="A0A913ZZE1"/>
<accession>A0A913ZZE1</accession>
<sequence>MASWTERRGVVVVEILPARSTQLHVSTYLSPNEVIIHKGHTQHIRCPSFIKGERVSLVFWFKGEQLLARYTHPKVGSSYASSDRYRMSHSHDLIISQVDLQDQGEYVCSVVPSATGLQRRQSVSVTVLTDVPSFKEAMYRKAGDACVQRNQTHHIQCPSYREGESVSLVFWFKGGQLIARFANPAVGTNFISSRHYWMSSSHGLVINHVQATDCGEYVCGVVPRATGVQRKGSVRVTVLDPEFPIVGDSEVVNKTSLLLERGQGHVKLTCPALRMDQQAATVYWSLGNEETMDTSIIGVQFSDGEAMVSDDYRGNYNITDGGSLVLNTLDMPTSRFWCHVFTDQPGLFCAYYDITKTDPGSTTESATSGKVDRSDEIIPQESDFYKGKAPYDSIALSPAKIPGGSAVPVLVPVVCLLAVLGFFILVKRGIRNEDAKSGMQTQDESEANQSAKPREPASVAAKWTEKGGVVIVTVTSR</sequence>
<keyword evidence="3" id="KW-1015">Disulfide bond</keyword>
<keyword evidence="7" id="KW-0812">Transmembrane</keyword>
<dbReference type="OrthoDB" id="10135721at2759"/>
<feature type="domain" description="Ig-like" evidence="8">
    <location>
        <begin position="132"/>
        <end position="235"/>
    </location>
</feature>
<dbReference type="GO" id="GO:0005911">
    <property type="term" value="C:cell-cell junction"/>
    <property type="evidence" value="ECO:0007669"/>
    <property type="project" value="TreeGrafter"/>
</dbReference>
<dbReference type="InterPro" id="IPR003599">
    <property type="entry name" value="Ig_sub"/>
</dbReference>
<feature type="compositionally biased region" description="Polar residues" evidence="6">
    <location>
        <begin position="438"/>
        <end position="451"/>
    </location>
</feature>
<evidence type="ECO:0000313" key="10">
    <source>
        <dbReference type="Proteomes" id="UP000887568"/>
    </source>
</evidence>
<evidence type="ECO:0000313" key="9">
    <source>
        <dbReference type="EnsemblMetazoa" id="XP_038056824.1"/>
    </source>
</evidence>
<protein>
    <recommendedName>
        <fullName evidence="8">Ig-like domain-containing protein</fullName>
    </recommendedName>
</protein>
<dbReference type="PANTHER" id="PTHR11640">
    <property type="entry name" value="NEPHRIN"/>
    <property type="match status" value="1"/>
</dbReference>
<dbReference type="OMA" id="KGHTQHI"/>
<name>A0A913ZZE1_PATMI</name>
<keyword evidence="2 7" id="KW-0472">Membrane</keyword>
<reference evidence="9" key="1">
    <citation type="submission" date="2022-11" db="UniProtKB">
        <authorList>
            <consortium name="EnsemblMetazoa"/>
        </authorList>
    </citation>
    <scope>IDENTIFICATION</scope>
</reference>
<dbReference type="GO" id="GO:0050839">
    <property type="term" value="F:cell adhesion molecule binding"/>
    <property type="evidence" value="ECO:0007669"/>
    <property type="project" value="TreeGrafter"/>
</dbReference>
<dbReference type="Proteomes" id="UP000887568">
    <property type="component" value="Unplaced"/>
</dbReference>
<dbReference type="PANTHER" id="PTHR11640:SF31">
    <property type="entry name" value="IRREGULAR CHIASM C-ROUGHEST PROTEIN-RELATED"/>
    <property type="match status" value="1"/>
</dbReference>
<comment type="subcellular location">
    <subcellularLocation>
        <location evidence="1">Membrane</location>
        <topology evidence="1">Single-pass type I membrane protein</topology>
    </subcellularLocation>
</comment>
<dbReference type="InterPro" id="IPR013783">
    <property type="entry name" value="Ig-like_fold"/>
</dbReference>
<keyword evidence="7" id="KW-1133">Transmembrane helix</keyword>
<dbReference type="PROSITE" id="PS50835">
    <property type="entry name" value="IG_LIKE"/>
    <property type="match status" value="2"/>
</dbReference>
<dbReference type="GeneID" id="119728570"/>
<evidence type="ECO:0000256" key="2">
    <source>
        <dbReference type="ARBA" id="ARBA00023136"/>
    </source>
</evidence>
<dbReference type="Pfam" id="PF07679">
    <property type="entry name" value="I-set"/>
    <property type="match status" value="1"/>
</dbReference>
<dbReference type="SUPFAM" id="SSF48726">
    <property type="entry name" value="Immunoglobulin"/>
    <property type="match status" value="2"/>
</dbReference>
<evidence type="ECO:0000256" key="3">
    <source>
        <dbReference type="ARBA" id="ARBA00023157"/>
    </source>
</evidence>
<dbReference type="InterPro" id="IPR007110">
    <property type="entry name" value="Ig-like_dom"/>
</dbReference>
<keyword evidence="5" id="KW-0393">Immunoglobulin domain</keyword>
<dbReference type="SMART" id="SM00409">
    <property type="entry name" value="IG"/>
    <property type="match status" value="2"/>
</dbReference>
<feature type="domain" description="Ig-like" evidence="8">
    <location>
        <begin position="17"/>
        <end position="124"/>
    </location>
</feature>